<evidence type="ECO:0000313" key="7">
    <source>
        <dbReference type="Proteomes" id="UP000605970"/>
    </source>
</evidence>
<organism evidence="6 7">
    <name type="scientific">Meloidogyne graminicola</name>
    <dbReference type="NCBI Taxonomy" id="189291"/>
    <lineage>
        <taxon>Eukaryota</taxon>
        <taxon>Metazoa</taxon>
        <taxon>Ecdysozoa</taxon>
        <taxon>Nematoda</taxon>
        <taxon>Chromadorea</taxon>
        <taxon>Rhabditida</taxon>
        <taxon>Tylenchina</taxon>
        <taxon>Tylenchomorpha</taxon>
        <taxon>Tylenchoidea</taxon>
        <taxon>Meloidogynidae</taxon>
        <taxon>Meloidogyninae</taxon>
        <taxon>Meloidogyne</taxon>
    </lineage>
</organism>
<feature type="compositionally biased region" description="Polar residues" evidence="4">
    <location>
        <begin position="165"/>
        <end position="191"/>
    </location>
</feature>
<evidence type="ECO:0000256" key="4">
    <source>
        <dbReference type="SAM" id="MobiDB-lite"/>
    </source>
</evidence>
<feature type="region of interest" description="Disordered" evidence="4">
    <location>
        <begin position="142"/>
        <end position="230"/>
    </location>
</feature>
<feature type="compositionally biased region" description="Basic residues" evidence="4">
    <location>
        <begin position="154"/>
        <end position="164"/>
    </location>
</feature>
<feature type="compositionally biased region" description="Polar residues" evidence="4">
    <location>
        <begin position="207"/>
        <end position="225"/>
    </location>
</feature>
<comment type="caution">
    <text evidence="6">The sequence shown here is derived from an EMBL/GenBank/DDBJ whole genome shotgun (WGS) entry which is preliminary data.</text>
</comment>
<dbReference type="InterPro" id="IPR007588">
    <property type="entry name" value="Znf_FLYWCH"/>
</dbReference>
<dbReference type="Proteomes" id="UP000605970">
    <property type="component" value="Unassembled WGS sequence"/>
</dbReference>
<dbReference type="Pfam" id="PF04500">
    <property type="entry name" value="FLYWCH"/>
    <property type="match status" value="1"/>
</dbReference>
<keyword evidence="1" id="KW-0479">Metal-binding</keyword>
<feature type="compositionally biased region" description="Low complexity" evidence="4">
    <location>
        <begin position="192"/>
        <end position="206"/>
    </location>
</feature>
<proteinExistence type="predicted"/>
<dbReference type="OrthoDB" id="5837039at2759"/>
<reference evidence="6" key="1">
    <citation type="journal article" date="2020" name="Ecol. Evol.">
        <title>Genome structure and content of the rice root-knot nematode (Meloidogyne graminicola).</title>
        <authorList>
            <person name="Phan N.T."/>
            <person name="Danchin E.G.J."/>
            <person name="Klopp C."/>
            <person name="Perfus-Barbeoch L."/>
            <person name="Kozlowski D.K."/>
            <person name="Koutsovoulos G.D."/>
            <person name="Lopez-Roques C."/>
            <person name="Bouchez O."/>
            <person name="Zahm M."/>
            <person name="Besnard G."/>
            <person name="Bellafiore S."/>
        </authorList>
    </citation>
    <scope>NUCLEOTIDE SEQUENCE</scope>
    <source>
        <strain evidence="6">VN-18</strain>
    </source>
</reference>
<dbReference type="Gene3D" id="2.20.25.240">
    <property type="match status" value="1"/>
</dbReference>
<sequence length="527" mass="58494">MFEFSYYNAAQPQIITSFKGNQKLILGGYRYNIHHVKEGVKTWRCVCAKKLTGARSWCKGRAETWEGDTKGIPKGEHNHQTEHDLAELEYFKSQLIFAAISDPTEDLNVLIDEATRFLSQGLSFGNRESMKKSLIVARKSAESGELKLGQQPHRSIKGVKRTSVRSKATVSSATLRSSALNKNETQIKNLTQSSSRQKSVSSNRSSTEAFSVSSPLSPNISLENRSNNSSGIGSSFSTSDYCLDNSCFSSMNCNIQQNNWNQHSHFEMPSSSGLTTFVESEPASTINNYGTVNVSMPGEQILAAALFAAAMLGSTQSSHIQQQQYNQHFQEFAANNTFFIPSKKSKGNNNIVTSRATNGTAPIQTFNKITNSFVKNIPAQSSNVKRKGARVNGILQKLSKAAAETCTKNSPILSPELKMSMEIKKEMEDLSKFSSNTVFKKEGKEELENPLLSQERLLINVQTQTDDIDMNGNANEINIGNSFGKNNSDENRKTFLDFDQQQCSPKKVGNLSLIDSFRRVVREEIFE</sequence>
<dbReference type="AlphaFoldDB" id="A0A8S9ZFR0"/>
<evidence type="ECO:0000256" key="2">
    <source>
        <dbReference type="ARBA" id="ARBA00022771"/>
    </source>
</evidence>
<gene>
    <name evidence="6" type="ORF">Mgra_00008441</name>
</gene>
<dbReference type="EMBL" id="JABEBT010000111">
    <property type="protein sequence ID" value="KAF7632128.1"/>
    <property type="molecule type" value="Genomic_DNA"/>
</dbReference>
<keyword evidence="3" id="KW-0862">Zinc</keyword>
<keyword evidence="7" id="KW-1185">Reference proteome</keyword>
<feature type="domain" description="FLYWCH-type" evidence="5">
    <location>
        <begin position="15"/>
        <end position="79"/>
    </location>
</feature>
<name>A0A8S9ZFR0_9BILA</name>
<evidence type="ECO:0000256" key="1">
    <source>
        <dbReference type="ARBA" id="ARBA00022723"/>
    </source>
</evidence>
<evidence type="ECO:0000259" key="5">
    <source>
        <dbReference type="Pfam" id="PF04500"/>
    </source>
</evidence>
<dbReference type="GO" id="GO:0008270">
    <property type="term" value="F:zinc ion binding"/>
    <property type="evidence" value="ECO:0007669"/>
    <property type="project" value="UniProtKB-KW"/>
</dbReference>
<protein>
    <submittedName>
        <fullName evidence="6">FLYWCH-type domain-containing protein</fullName>
    </submittedName>
</protein>
<evidence type="ECO:0000256" key="3">
    <source>
        <dbReference type="ARBA" id="ARBA00022833"/>
    </source>
</evidence>
<keyword evidence="2" id="KW-0863">Zinc-finger</keyword>
<accession>A0A8S9ZFR0</accession>
<evidence type="ECO:0000313" key="6">
    <source>
        <dbReference type="EMBL" id="KAF7632128.1"/>
    </source>
</evidence>